<organism evidence="5 6">
    <name type="scientific">Coccomyxa viridis</name>
    <dbReference type="NCBI Taxonomy" id="1274662"/>
    <lineage>
        <taxon>Eukaryota</taxon>
        <taxon>Viridiplantae</taxon>
        <taxon>Chlorophyta</taxon>
        <taxon>core chlorophytes</taxon>
        <taxon>Trebouxiophyceae</taxon>
        <taxon>Trebouxiophyceae incertae sedis</taxon>
        <taxon>Coccomyxaceae</taxon>
        <taxon>Coccomyxa</taxon>
    </lineage>
</organism>
<dbReference type="SUPFAM" id="SSF55116">
    <property type="entry name" value="Formiminotransferase domain of formiminotransferase-cyclodeaminase"/>
    <property type="match status" value="2"/>
</dbReference>
<name>A0ABP1G621_9CHLO</name>
<dbReference type="EMBL" id="CAXHTA020000017">
    <property type="protein sequence ID" value="CAL5227562.1"/>
    <property type="molecule type" value="Genomic_DNA"/>
</dbReference>
<dbReference type="InterPro" id="IPR051623">
    <property type="entry name" value="FTCD"/>
</dbReference>
<dbReference type="Gene3D" id="3.30.990.10">
    <property type="entry name" value="Formiminotransferase, N-terminal subdomain"/>
    <property type="match status" value="1"/>
</dbReference>
<dbReference type="Pfam" id="PF07837">
    <property type="entry name" value="FTCD_N"/>
    <property type="match status" value="1"/>
</dbReference>
<proteinExistence type="predicted"/>
<keyword evidence="6" id="KW-1185">Reference proteome</keyword>
<evidence type="ECO:0000313" key="5">
    <source>
        <dbReference type="EMBL" id="CAL5227562.1"/>
    </source>
</evidence>
<evidence type="ECO:0000259" key="4">
    <source>
        <dbReference type="SMART" id="SM01222"/>
    </source>
</evidence>
<keyword evidence="2" id="KW-0808">Transferase</keyword>
<feature type="domain" description="Formiminotransferase N-terminal subdomain" evidence="4">
    <location>
        <begin position="1"/>
        <end position="188"/>
    </location>
</feature>
<comment type="caution">
    <text evidence="5">The sequence shown here is derived from an EMBL/GenBank/DDBJ whole genome shotgun (WGS) entry which is preliminary data.</text>
</comment>
<reference evidence="5 6" key="1">
    <citation type="submission" date="2024-06" db="EMBL/GenBank/DDBJ databases">
        <authorList>
            <person name="Kraege A."/>
            <person name="Thomma B."/>
        </authorList>
    </citation>
    <scope>NUCLEOTIDE SEQUENCE [LARGE SCALE GENOMIC DNA]</scope>
</reference>
<dbReference type="InterPro" id="IPR037064">
    <property type="entry name" value="Formiminotransferase_N_sf"/>
</dbReference>
<dbReference type="Proteomes" id="UP001497392">
    <property type="component" value="Unassembled WGS sequence"/>
</dbReference>
<dbReference type="SMART" id="SM01222">
    <property type="entry name" value="FTCD_N"/>
    <property type="match status" value="1"/>
</dbReference>
<dbReference type="InterPro" id="IPR012886">
    <property type="entry name" value="Formiminotransferase_N"/>
</dbReference>
<dbReference type="InterPro" id="IPR022384">
    <property type="entry name" value="FormiminoTrfase_cat_dom_sf"/>
</dbReference>
<dbReference type="PANTHER" id="PTHR12234">
    <property type="entry name" value="FORMIMINOTRANSFERASE-CYCLODEAMINASE"/>
    <property type="match status" value="1"/>
</dbReference>
<evidence type="ECO:0000256" key="2">
    <source>
        <dbReference type="ARBA" id="ARBA00022679"/>
    </source>
</evidence>
<feature type="domain" description="Formiminotransferase C-terminal subdomain" evidence="3">
    <location>
        <begin position="191"/>
        <end position="286"/>
    </location>
</feature>
<dbReference type="Gene3D" id="3.30.70.670">
    <property type="entry name" value="Formiminotransferase, C-terminal subdomain"/>
    <property type="match status" value="1"/>
</dbReference>
<dbReference type="InterPro" id="IPR037070">
    <property type="entry name" value="Formiminotransferase_C_sf"/>
</dbReference>
<evidence type="ECO:0000313" key="6">
    <source>
        <dbReference type="Proteomes" id="UP001497392"/>
    </source>
</evidence>
<gene>
    <name evidence="5" type="primary">g10554</name>
    <name evidence="5" type="ORF">VP750_LOCUS9468</name>
</gene>
<dbReference type="InterPro" id="IPR013802">
    <property type="entry name" value="Formiminotransferase_C"/>
</dbReference>
<dbReference type="PANTHER" id="PTHR12234:SF1">
    <property type="entry name" value="FORMIMINOTRANSFERASE N-TERMINAL SUBDOMAIN-CONTAINING PROTEIN"/>
    <property type="match status" value="1"/>
</dbReference>
<evidence type="ECO:0000256" key="1">
    <source>
        <dbReference type="ARBA" id="ARBA00012252"/>
    </source>
</evidence>
<protein>
    <recommendedName>
        <fullName evidence="1">glutamate formimidoyltransferase</fullName>
        <ecNumber evidence="1">2.1.2.5</ecNumber>
    </recommendedName>
</protein>
<evidence type="ECO:0000259" key="3">
    <source>
        <dbReference type="SMART" id="SM01221"/>
    </source>
</evidence>
<sequence>MLGCNIYLSEGRNKALISSIQGKFTASASVALVHCFQDTHYNRTGFTLVGTAAEPLASAAVQLSKAALSLLDLRQHTATHPRLGVVDHIVCNPLGTQAELSSAAEAAQKIGQSLGQGEHAVPVLLYGAAHAAGQTLASIRRASGYFKGSGTGLYGGASFIKLPESLVPDYGPASLDPRHGFAAVGAVPWVVNYNVLLRTQDMQACRSIAKAVSTRGGGLPAVEAMGLQHEEGIEVACNLLDISTTAPEAVLEAIKAHAKRHGISVGAAYTTNHTPEALCKLAAEQMAVAAA</sequence>
<dbReference type="SMART" id="SM01221">
    <property type="entry name" value="FTCD"/>
    <property type="match status" value="1"/>
</dbReference>
<accession>A0ABP1G621</accession>
<dbReference type="EC" id="2.1.2.5" evidence="1"/>